<dbReference type="STRING" id="215637.A0A4P9ZUA5"/>
<dbReference type="OrthoDB" id="10068793at2759"/>
<evidence type="ECO:0000256" key="1">
    <source>
        <dbReference type="SAM" id="MobiDB-lite"/>
    </source>
</evidence>
<dbReference type="Pfam" id="PF13598">
    <property type="entry name" value="DUF4139"/>
    <property type="match status" value="1"/>
</dbReference>
<feature type="compositionally biased region" description="Gly residues" evidence="1">
    <location>
        <begin position="651"/>
        <end position="668"/>
    </location>
</feature>
<feature type="compositionally biased region" description="Low complexity" evidence="1">
    <location>
        <begin position="578"/>
        <end position="595"/>
    </location>
</feature>
<accession>A0A4P9ZUA5</accession>
<evidence type="ECO:0000259" key="2">
    <source>
        <dbReference type="Pfam" id="PF13598"/>
    </source>
</evidence>
<dbReference type="NCBIfam" id="TIGR02231">
    <property type="entry name" value="mucoidy inhibitor MuiA family protein"/>
    <property type="match status" value="1"/>
</dbReference>
<feature type="region of interest" description="Disordered" evidence="1">
    <location>
        <begin position="564"/>
        <end position="607"/>
    </location>
</feature>
<feature type="domain" description="DUF4139" evidence="2">
    <location>
        <begin position="254"/>
        <end position="560"/>
    </location>
</feature>
<dbReference type="AlphaFoldDB" id="A0A4P9ZUA5"/>
<evidence type="ECO:0008006" key="6">
    <source>
        <dbReference type="Google" id="ProtNLM"/>
    </source>
</evidence>
<name>A0A4P9ZUA5_9FUNG</name>
<dbReference type="PANTHER" id="PTHR31005:SF8">
    <property type="entry name" value="DUF4139 DOMAIN-CONTAINING PROTEIN"/>
    <property type="match status" value="1"/>
</dbReference>
<evidence type="ECO:0000313" key="4">
    <source>
        <dbReference type="EMBL" id="RKP37125.1"/>
    </source>
</evidence>
<evidence type="ECO:0000259" key="3">
    <source>
        <dbReference type="Pfam" id="PF13600"/>
    </source>
</evidence>
<gene>
    <name evidence="4" type="ORF">BJ085DRAFT_38030</name>
</gene>
<feature type="region of interest" description="Disordered" evidence="1">
    <location>
        <begin position="91"/>
        <end position="118"/>
    </location>
</feature>
<sequence>MEKPISTVTNLLVKDTKVNHVTVYQDRALLERSVRIPVPPVEDESQANPSGTSQRRLEVHIRGLPTVLYDDSVRVDTLSAVTIVDVSTRLQSANPTSGNDANDDCDETGSPPEAAKDPQLEQVLALRKEKQYAESRRDIIQQRLDLLEKFALQATTVLPSSDPSGPGLLTLDNVNAMGKFMDYYENSRLELTPRLRDWEDKLRDLEARIDRLSGYQAKKRGVSDFGTESAEYMKYQIVVVVEYSTAFAEPEIALAFSYVVGQASWEALYDVRAFTDSQSVEIAYMANVCQNTGEEWTDVAMALSTAQPSRGSNPPQLTEWSISSGPPVVYRPNIKMKRGGFGSSAAPMAYASASMAVDESIQVTSAMPFARSMVVGGAPPPPPPGVSTQSGMTNTTYALPTRVTLPSDDQTHRVNIGLVHAEAHFKYVTVPKLSSDVFLNARIKNTSDFVLLPGETNVFCDSSFVAKSSLPHVSPQERFECFLGTDPSIRVTRRPAHSEHISAKFFGNTRTLRMTQTVEVTNTKPQATICIVVQDQIPLSNEDKCKVSLVEPRPQIVKEMRLESDDMEVSPGNGAGGATAAPTTATNTPGASTPSGLGTSPPAAEPTLSLTDKIRSLGSSAAHVSPSARLSLYGKTPLGAEPRAVPNSEAAGGGEVSTPGGVGGVGGGTATPTFPLHITGPQVPIWNSEVRQGLLWSLVLKPNEKQTISFKFEVVYPSNEILSGI</sequence>
<keyword evidence="5" id="KW-1185">Reference proteome</keyword>
<feature type="domain" description="DUF4140" evidence="3">
    <location>
        <begin position="21"/>
        <end position="147"/>
    </location>
</feature>
<dbReference type="InterPro" id="IPR025554">
    <property type="entry name" value="DUF4140"/>
</dbReference>
<dbReference type="PANTHER" id="PTHR31005">
    <property type="entry name" value="DUF4139 DOMAIN-CONTAINING PROTEIN"/>
    <property type="match status" value="1"/>
</dbReference>
<dbReference type="EMBL" id="ML002540">
    <property type="protein sequence ID" value="RKP37125.1"/>
    <property type="molecule type" value="Genomic_DNA"/>
</dbReference>
<dbReference type="Proteomes" id="UP000268162">
    <property type="component" value="Unassembled WGS sequence"/>
</dbReference>
<reference evidence="5" key="1">
    <citation type="journal article" date="2018" name="Nat. Microbiol.">
        <title>Leveraging single-cell genomics to expand the fungal tree of life.</title>
        <authorList>
            <person name="Ahrendt S.R."/>
            <person name="Quandt C.A."/>
            <person name="Ciobanu D."/>
            <person name="Clum A."/>
            <person name="Salamov A."/>
            <person name="Andreopoulos B."/>
            <person name="Cheng J.F."/>
            <person name="Woyke T."/>
            <person name="Pelin A."/>
            <person name="Henrissat B."/>
            <person name="Reynolds N.K."/>
            <person name="Benny G.L."/>
            <person name="Smith M.E."/>
            <person name="James T.Y."/>
            <person name="Grigoriev I.V."/>
        </authorList>
    </citation>
    <scope>NUCLEOTIDE SEQUENCE [LARGE SCALE GENOMIC DNA]</scope>
    <source>
        <strain evidence="5">RSA 468</strain>
    </source>
</reference>
<feature type="region of interest" description="Disordered" evidence="1">
    <location>
        <begin position="641"/>
        <end position="668"/>
    </location>
</feature>
<dbReference type="InterPro" id="IPR011935">
    <property type="entry name" value="CHP02231"/>
</dbReference>
<dbReference type="Pfam" id="PF13600">
    <property type="entry name" value="DUF4140"/>
    <property type="match status" value="1"/>
</dbReference>
<feature type="compositionally biased region" description="Polar residues" evidence="1">
    <location>
        <begin position="91"/>
        <end position="100"/>
    </location>
</feature>
<dbReference type="InterPro" id="IPR037291">
    <property type="entry name" value="DUF4139"/>
</dbReference>
<organism evidence="4 5">
    <name type="scientific">Dimargaris cristalligena</name>
    <dbReference type="NCBI Taxonomy" id="215637"/>
    <lineage>
        <taxon>Eukaryota</taxon>
        <taxon>Fungi</taxon>
        <taxon>Fungi incertae sedis</taxon>
        <taxon>Zoopagomycota</taxon>
        <taxon>Kickxellomycotina</taxon>
        <taxon>Dimargaritomycetes</taxon>
        <taxon>Dimargaritales</taxon>
        <taxon>Dimargaritaceae</taxon>
        <taxon>Dimargaris</taxon>
    </lineage>
</organism>
<evidence type="ECO:0000313" key="5">
    <source>
        <dbReference type="Proteomes" id="UP000268162"/>
    </source>
</evidence>
<proteinExistence type="predicted"/>
<protein>
    <recommendedName>
        <fullName evidence="6">DUF4139 domain-containing protein</fullName>
    </recommendedName>
</protein>